<dbReference type="SUPFAM" id="SSF55486">
    <property type="entry name" value="Metalloproteases ('zincins'), catalytic domain"/>
    <property type="match status" value="1"/>
</dbReference>
<feature type="binding site" evidence="6">
    <location>
        <position position="150"/>
    </location>
    <ligand>
        <name>Zn(2+)</name>
        <dbReference type="ChEBI" id="CHEBI:29105"/>
        <label>2</label>
    </ligand>
</feature>
<keyword evidence="4 6" id="KW-0862">Zinc</keyword>
<keyword evidence="3 6" id="KW-0378">Hydrolase</keyword>
<evidence type="ECO:0000256" key="1">
    <source>
        <dbReference type="ARBA" id="ARBA00022670"/>
    </source>
</evidence>
<dbReference type="GO" id="GO:0006508">
    <property type="term" value="P:proteolysis"/>
    <property type="evidence" value="ECO:0007669"/>
    <property type="project" value="UniProtKB-UniRule"/>
</dbReference>
<feature type="binding site" evidence="6">
    <location>
        <position position="145"/>
    </location>
    <ligand>
        <name>Zn(2+)</name>
        <dbReference type="ChEBI" id="CHEBI:29105"/>
        <label>2</label>
    </ligand>
</feature>
<dbReference type="KEGG" id="tch:CHITON_2103"/>
<comment type="function">
    <text evidence="6">Probable zinc metalloprotease whose natural substrate is unknown.</text>
</comment>
<dbReference type="InterPro" id="IPR012091">
    <property type="entry name" value="Pept_M54_archaemetzncn_arc/bac"/>
</dbReference>
<keyword evidence="1 6" id="KW-0645">Protease</keyword>
<reference evidence="7 10" key="3">
    <citation type="submission" date="2016-04" db="EMBL/GenBank/DDBJ databases">
        <title>Complete genome sequence of Thermococcus chitonophagus type strain GC74.</title>
        <authorList>
            <person name="Oger P.M."/>
        </authorList>
    </citation>
    <scope>NUCLEOTIDE SEQUENCE [LARGE SCALE GENOMIC DNA]</scope>
    <source>
        <strain evidence="7 10">GC74</strain>
    </source>
</reference>
<reference evidence="8" key="2">
    <citation type="submission" date="2016-01" db="EMBL/GenBank/DDBJ databases">
        <authorList>
            <person name="McClelland M."/>
            <person name="Jain A."/>
            <person name="Saraogi P."/>
            <person name="Mendelson R."/>
            <person name="Westerman R."/>
            <person name="SanMiguel P."/>
            <person name="Csonka L."/>
        </authorList>
    </citation>
    <scope>NUCLEOTIDE SEQUENCE</scope>
    <source>
        <strain evidence="8">1</strain>
    </source>
</reference>
<comment type="subunit">
    <text evidence="6">Monomer.</text>
</comment>
<evidence type="ECO:0000313" key="8">
    <source>
        <dbReference type="EMBL" id="CUX78882.1"/>
    </source>
</evidence>
<dbReference type="InterPro" id="IPR012962">
    <property type="entry name" value="Pept_M54_archaemetzincn"/>
</dbReference>
<name>A0A161KF58_9EURY</name>
<dbReference type="HAMAP" id="MF_01842">
    <property type="entry name" value="Archaemetzincin"/>
    <property type="match status" value="1"/>
</dbReference>
<feature type="binding site" evidence="6">
    <location>
        <position position="169"/>
    </location>
    <ligand>
        <name>Zn(2+)</name>
        <dbReference type="ChEBI" id="CHEBI:29105"/>
        <label>2</label>
    </ligand>
</feature>
<evidence type="ECO:0000313" key="7">
    <source>
        <dbReference type="EMBL" id="ASJ16149.1"/>
    </source>
</evidence>
<evidence type="ECO:0000256" key="2">
    <source>
        <dbReference type="ARBA" id="ARBA00022723"/>
    </source>
</evidence>
<keyword evidence="2 6" id="KW-0479">Metal-binding</keyword>
<dbReference type="OrthoDB" id="50281at2157"/>
<evidence type="ECO:0000313" key="10">
    <source>
        <dbReference type="Proteomes" id="UP000250189"/>
    </source>
</evidence>
<dbReference type="GO" id="GO:0008237">
    <property type="term" value="F:metallopeptidase activity"/>
    <property type="evidence" value="ECO:0007669"/>
    <property type="project" value="UniProtKB-UniRule"/>
</dbReference>
<evidence type="ECO:0000256" key="6">
    <source>
        <dbReference type="HAMAP-Rule" id="MF_01842"/>
    </source>
</evidence>
<feature type="binding site" evidence="6">
    <location>
        <position position="172"/>
    </location>
    <ligand>
        <name>Zn(2+)</name>
        <dbReference type="ChEBI" id="CHEBI:29105"/>
        <label>2</label>
    </ligand>
</feature>
<dbReference type="Pfam" id="PF07998">
    <property type="entry name" value="Peptidase_M54"/>
    <property type="match status" value="1"/>
</dbReference>
<dbReference type="Proteomes" id="UP000250189">
    <property type="component" value="Chromosome"/>
</dbReference>
<organism evidence="8 9">
    <name type="scientific">Thermococcus chitonophagus</name>
    <dbReference type="NCBI Taxonomy" id="54262"/>
    <lineage>
        <taxon>Archaea</taxon>
        <taxon>Methanobacteriati</taxon>
        <taxon>Methanobacteriota</taxon>
        <taxon>Thermococci</taxon>
        <taxon>Thermococcales</taxon>
        <taxon>Thermococcaceae</taxon>
        <taxon>Thermococcus</taxon>
    </lineage>
</organism>
<dbReference type="GeneID" id="33321544"/>
<accession>A0A161KF58</accession>
<dbReference type="PIRSF" id="PIRSF005785">
    <property type="entry name" value="Zn-prot_arch"/>
    <property type="match status" value="1"/>
</dbReference>
<keyword evidence="10" id="KW-1185">Reference proteome</keyword>
<dbReference type="GO" id="GO:0008270">
    <property type="term" value="F:zinc ion binding"/>
    <property type="evidence" value="ECO:0007669"/>
    <property type="project" value="UniProtKB-UniRule"/>
</dbReference>
<proteinExistence type="inferred from homology"/>
<comment type="cofactor">
    <cofactor evidence="6">
        <name>Zn(2+)</name>
        <dbReference type="ChEBI" id="CHEBI:29105"/>
    </cofactor>
    <text evidence="6">Binds 2 Zn(2+) ions per subunit. One is catalytic, whereas the other seems to have a structural role.</text>
</comment>
<dbReference type="NCBIfam" id="NF033823">
    <property type="entry name" value="archmetzin"/>
    <property type="match status" value="1"/>
</dbReference>
<feature type="binding site" evidence="6">
    <location>
        <position position="138"/>
    </location>
    <ligand>
        <name>Zn(2+)</name>
        <dbReference type="ChEBI" id="CHEBI:29105"/>
        <label>1</label>
        <note>catalytic</note>
    </ligand>
</feature>
<dbReference type="Gene3D" id="3.40.390.10">
    <property type="entry name" value="Collagenase (Catalytic Domain)"/>
    <property type="match status" value="1"/>
</dbReference>
<dbReference type="AlphaFoldDB" id="A0A161KF58"/>
<gene>
    <name evidence="6" type="primary">amzA</name>
    <name evidence="7" type="ORF">A3L04_03170</name>
    <name evidence="8" type="ORF">CHITON_2103</name>
</gene>
<keyword evidence="5 6" id="KW-0482">Metalloprotease</keyword>
<feature type="binding site" evidence="6">
    <location>
        <position position="134"/>
    </location>
    <ligand>
        <name>Zn(2+)</name>
        <dbReference type="ChEBI" id="CHEBI:29105"/>
        <label>1</label>
        <note>catalytic</note>
    </ligand>
</feature>
<dbReference type="PANTHER" id="PTHR15910:SF1">
    <property type="entry name" value="ARCHAEMETZINCIN-2"/>
    <property type="match status" value="1"/>
</dbReference>
<dbReference type="EC" id="3.4.-.-" evidence="6"/>
<reference evidence="9" key="1">
    <citation type="submission" date="2016-01" db="EMBL/GenBank/DDBJ databases">
        <authorList>
            <person name="Vorgias C.E."/>
        </authorList>
    </citation>
    <scope>NUCLEOTIDE SEQUENCE [LARGE SCALE GENOMIC DNA]</scope>
</reference>
<dbReference type="Proteomes" id="UP000093069">
    <property type="component" value="Chromosome I"/>
</dbReference>
<evidence type="ECO:0000256" key="4">
    <source>
        <dbReference type="ARBA" id="ARBA00022833"/>
    </source>
</evidence>
<comment type="similarity">
    <text evidence="6">Belongs to the peptidase M54 family.</text>
</comment>
<evidence type="ECO:0000256" key="5">
    <source>
        <dbReference type="ARBA" id="ARBA00023049"/>
    </source>
</evidence>
<protein>
    <recommendedName>
        <fullName evidence="6">Archaemetzincin</fullName>
        <ecNumber evidence="6">3.4.-.-</ecNumber>
    </recommendedName>
</protein>
<dbReference type="InterPro" id="IPR024079">
    <property type="entry name" value="MetalloPept_cat_dom_sf"/>
</dbReference>
<dbReference type="STRING" id="54262.CHITON_2103"/>
<dbReference type="EMBL" id="LN999010">
    <property type="protein sequence ID" value="CUX78882.1"/>
    <property type="molecule type" value="Genomic_DNA"/>
</dbReference>
<dbReference type="CDD" id="cd11375">
    <property type="entry name" value="Peptidase_M54"/>
    <property type="match status" value="1"/>
</dbReference>
<sequence length="189" mass="21331">MIAIVPIGEVPGDVLSFLQTNLSGFYARYRIEVRVIGSLSLNAFSHAFDMYRGQFLGRAFLPALSLVKRDFKALAVLGVVDVDLYEPGLNFIFGIAHPGFGAALISLYRLYPEFYGDPPDRKLLKERALKEAMHELGHVFGLEHCPNPKCVMHFSNSIIDTDMKSWMYCESCLRKLEERISRSHVRSGT</sequence>
<evidence type="ECO:0000256" key="3">
    <source>
        <dbReference type="ARBA" id="ARBA00022801"/>
    </source>
</evidence>
<dbReference type="EMBL" id="CP015193">
    <property type="protein sequence ID" value="ASJ16149.1"/>
    <property type="molecule type" value="Genomic_DNA"/>
</dbReference>
<evidence type="ECO:0000313" key="9">
    <source>
        <dbReference type="Proteomes" id="UP000093069"/>
    </source>
</evidence>
<feature type="active site" description="Proton acceptor" evidence="6">
    <location>
        <position position="135"/>
    </location>
</feature>
<dbReference type="PANTHER" id="PTHR15910">
    <property type="entry name" value="ARCHAEMETZINCIN"/>
    <property type="match status" value="1"/>
</dbReference>
<feature type="binding site" evidence="6">
    <location>
        <position position="144"/>
    </location>
    <ligand>
        <name>Zn(2+)</name>
        <dbReference type="ChEBI" id="CHEBI:29105"/>
        <label>1</label>
        <note>catalytic</note>
    </ligand>
</feature>
<dbReference type="RefSeq" id="WP_068579256.1">
    <property type="nucleotide sequence ID" value="NZ_CP015193.1"/>
</dbReference>